<dbReference type="InterPro" id="IPR012132">
    <property type="entry name" value="GMC_OxRdtase"/>
</dbReference>
<evidence type="ECO:0000259" key="6">
    <source>
        <dbReference type="PROSITE" id="PS00623"/>
    </source>
</evidence>
<dbReference type="InParanoid" id="A0A5N4ARP6"/>
<evidence type="ECO:0000259" key="7">
    <source>
        <dbReference type="PROSITE" id="PS00624"/>
    </source>
</evidence>
<keyword evidence="3 4" id="KW-0274">FAD</keyword>
<evidence type="ECO:0000313" key="9">
    <source>
        <dbReference type="Proteomes" id="UP000327044"/>
    </source>
</evidence>
<feature type="domain" description="Glucose-methanol-choline oxidoreductase N-terminal" evidence="7">
    <location>
        <begin position="313"/>
        <end position="327"/>
    </location>
</feature>
<keyword evidence="5" id="KW-0732">Signal</keyword>
<dbReference type="Pfam" id="PF00732">
    <property type="entry name" value="GMC_oxred_N"/>
    <property type="match status" value="1"/>
</dbReference>
<proteinExistence type="inferred from homology"/>
<dbReference type="Gene3D" id="3.50.50.60">
    <property type="entry name" value="FAD/NAD(P)-binding domain"/>
    <property type="match status" value="1"/>
</dbReference>
<evidence type="ECO:0000256" key="2">
    <source>
        <dbReference type="PIRSR" id="PIRSR000137-1"/>
    </source>
</evidence>
<feature type="binding site" evidence="3">
    <location>
        <position position="277"/>
    </location>
    <ligand>
        <name>FAD</name>
        <dbReference type="ChEBI" id="CHEBI:57692"/>
    </ligand>
</feature>
<evidence type="ECO:0000256" key="3">
    <source>
        <dbReference type="PIRSR" id="PIRSR000137-2"/>
    </source>
</evidence>
<dbReference type="InterPro" id="IPR036188">
    <property type="entry name" value="FAD/NAD-bd_sf"/>
</dbReference>
<evidence type="ECO:0000256" key="5">
    <source>
        <dbReference type="SAM" id="SignalP"/>
    </source>
</evidence>
<dbReference type="GO" id="GO:0050660">
    <property type="term" value="F:flavin adenine dinucleotide binding"/>
    <property type="evidence" value="ECO:0007669"/>
    <property type="project" value="InterPro"/>
</dbReference>
<feature type="domain" description="Glucose-methanol-choline oxidoreductase N-terminal" evidence="6">
    <location>
        <begin position="140"/>
        <end position="163"/>
    </location>
</feature>
<sequence>MLIKVVTLSLLLSSLTHCSNDLVDYYVELIQNESQRAYHGLPTDASEFRSLDNSPMHYGKFDYIIVGGGSAGAVIANRLSENPKRKVLLIEAGGLETNFTEIPSVNVFSMGLEFNWNYNTTPQSKACLGMFNEECSYPVGKGLGGTSIINALMYVRGNRRDFDNWYLQGNPGWAYKDVLRYFIKSERSHVNGDVGYHGYDGCLNVEYSKPASLELEAFLQANIQLGRKVVDYNGREQLGVAQTQHNTKNGRRHSTWRAFLQPVIDRPNLEVVTHSLVTKILINKEKKAYGVVLSGNGRLRYATVEKEVVVSAGSIASPQLLMLSGIGPRQHLENHGISVIEHLSVGDNFQDHATYFALHFTTNYSEPDPELEQNVRDYLNASGPLTIPGNSQGLGFFRTKLSKIPGYPDIELIMNPSVSTGTTTQQVYHYNDEVMDTIYKNMNPSNTFSIYVMLLHPKSRGSVRLKSKSPYEYPLINPKFFSDAENEDIETMYQGIKLAMEIVNTAPFHRIGAKPLYAPLPACRRYRYLSRKYWYCQIRHLASHIYHPVGTCKMGPNPFKGAVVDHELKVHGVGNLRVADASIIPEATSGHTNAVAIMIGEKLSDLIKATYD</sequence>
<feature type="binding site" evidence="3">
    <location>
        <position position="146"/>
    </location>
    <ligand>
        <name>FAD</name>
        <dbReference type="ChEBI" id="CHEBI:57692"/>
    </ligand>
</feature>
<feature type="signal peptide" evidence="5">
    <location>
        <begin position="1"/>
        <end position="18"/>
    </location>
</feature>
<reference evidence="8 9" key="1">
    <citation type="journal article" date="2018" name="Elife">
        <title>Firefly genomes illuminate parallel origins of bioluminescence in beetles.</title>
        <authorList>
            <person name="Fallon T.R."/>
            <person name="Lower S.E."/>
            <person name="Chang C.H."/>
            <person name="Bessho-Uehara M."/>
            <person name="Martin G.J."/>
            <person name="Bewick A.J."/>
            <person name="Behringer M."/>
            <person name="Debat H.J."/>
            <person name="Wong I."/>
            <person name="Day J.C."/>
            <person name="Suvorov A."/>
            <person name="Silva C.J."/>
            <person name="Stanger-Hall K.F."/>
            <person name="Hall D.W."/>
            <person name="Schmitz R.J."/>
            <person name="Nelson D.R."/>
            <person name="Lewis S.M."/>
            <person name="Shigenobu S."/>
            <person name="Bybee S.M."/>
            <person name="Larracuente A.M."/>
            <person name="Oba Y."/>
            <person name="Weng J.K."/>
        </authorList>
    </citation>
    <scope>NUCLEOTIDE SEQUENCE [LARGE SCALE GENOMIC DNA]</scope>
    <source>
        <strain evidence="8">1611_PpyrPB1</strain>
        <tissue evidence="8">Whole body</tissue>
    </source>
</reference>
<dbReference type="GO" id="GO:0016614">
    <property type="term" value="F:oxidoreductase activity, acting on CH-OH group of donors"/>
    <property type="evidence" value="ECO:0007669"/>
    <property type="project" value="InterPro"/>
</dbReference>
<keyword evidence="4" id="KW-0285">Flavoprotein</keyword>
<dbReference type="Proteomes" id="UP000327044">
    <property type="component" value="Unassembled WGS sequence"/>
</dbReference>
<dbReference type="PROSITE" id="PS00624">
    <property type="entry name" value="GMC_OXRED_2"/>
    <property type="match status" value="1"/>
</dbReference>
<gene>
    <name evidence="8" type="ORF">PPYR_07877</name>
</gene>
<dbReference type="Gene3D" id="3.30.560.10">
    <property type="entry name" value="Glucose Oxidase, domain 3"/>
    <property type="match status" value="1"/>
</dbReference>
<dbReference type="PANTHER" id="PTHR11552">
    <property type="entry name" value="GLUCOSE-METHANOL-CHOLINE GMC OXIDOREDUCTASE"/>
    <property type="match status" value="1"/>
</dbReference>
<organism evidence="8 9">
    <name type="scientific">Photinus pyralis</name>
    <name type="common">Common eastern firefly</name>
    <name type="synonym">Lampyris pyralis</name>
    <dbReference type="NCBI Taxonomy" id="7054"/>
    <lineage>
        <taxon>Eukaryota</taxon>
        <taxon>Metazoa</taxon>
        <taxon>Ecdysozoa</taxon>
        <taxon>Arthropoda</taxon>
        <taxon>Hexapoda</taxon>
        <taxon>Insecta</taxon>
        <taxon>Pterygota</taxon>
        <taxon>Neoptera</taxon>
        <taxon>Endopterygota</taxon>
        <taxon>Coleoptera</taxon>
        <taxon>Polyphaga</taxon>
        <taxon>Elateriformia</taxon>
        <taxon>Elateroidea</taxon>
        <taxon>Lampyridae</taxon>
        <taxon>Lampyrinae</taxon>
        <taxon>Photinus</taxon>
    </lineage>
</organism>
<dbReference type="SUPFAM" id="SSF54373">
    <property type="entry name" value="FAD-linked reductases, C-terminal domain"/>
    <property type="match status" value="1"/>
</dbReference>
<dbReference type="PANTHER" id="PTHR11552:SF158">
    <property type="entry name" value="GH23626P-RELATED"/>
    <property type="match status" value="1"/>
</dbReference>
<dbReference type="InterPro" id="IPR000172">
    <property type="entry name" value="GMC_OxRdtase_N"/>
</dbReference>
<dbReference type="EMBL" id="VVIM01000005">
    <property type="protein sequence ID" value="KAB0799997.1"/>
    <property type="molecule type" value="Genomic_DNA"/>
</dbReference>
<protein>
    <recommendedName>
        <fullName evidence="6 7">Glucose-methanol-choline oxidoreductase N-terminal domain-containing protein</fullName>
    </recommendedName>
</protein>
<comment type="caution">
    <text evidence="8">The sequence shown here is derived from an EMBL/GenBank/DDBJ whole genome shotgun (WGS) entry which is preliminary data.</text>
</comment>
<dbReference type="Pfam" id="PF05199">
    <property type="entry name" value="GMC_oxred_C"/>
    <property type="match status" value="1"/>
</dbReference>
<dbReference type="PROSITE" id="PS00623">
    <property type="entry name" value="GMC_OXRED_1"/>
    <property type="match status" value="1"/>
</dbReference>
<feature type="chain" id="PRO_5024363740" description="Glucose-methanol-choline oxidoreductase N-terminal domain-containing protein" evidence="5">
    <location>
        <begin position="19"/>
        <end position="612"/>
    </location>
</feature>
<name>A0A5N4ARP6_PHOPY</name>
<evidence type="ECO:0000313" key="8">
    <source>
        <dbReference type="EMBL" id="KAB0799997.1"/>
    </source>
</evidence>
<keyword evidence="9" id="KW-1185">Reference proteome</keyword>
<dbReference type="InterPro" id="IPR007867">
    <property type="entry name" value="GMC_OxRtase_C"/>
</dbReference>
<accession>A0A5N4ARP6</accession>
<evidence type="ECO:0000256" key="4">
    <source>
        <dbReference type="RuleBase" id="RU003968"/>
    </source>
</evidence>
<evidence type="ECO:0000256" key="1">
    <source>
        <dbReference type="ARBA" id="ARBA00010790"/>
    </source>
</evidence>
<dbReference type="PIRSF" id="PIRSF000137">
    <property type="entry name" value="Alcohol_oxidase"/>
    <property type="match status" value="1"/>
</dbReference>
<feature type="active site" description="Proton donor" evidence="2">
    <location>
        <position position="547"/>
    </location>
</feature>
<comment type="similarity">
    <text evidence="1 4">Belongs to the GMC oxidoreductase family.</text>
</comment>
<dbReference type="SUPFAM" id="SSF51905">
    <property type="entry name" value="FAD/NAD(P)-binding domain"/>
    <property type="match status" value="1"/>
</dbReference>
<feature type="active site" description="Proton acceptor" evidence="2">
    <location>
        <position position="591"/>
    </location>
</feature>
<dbReference type="AlphaFoldDB" id="A0A5N4ARP6"/>
<comment type="cofactor">
    <cofactor evidence="3">
        <name>FAD</name>
        <dbReference type="ChEBI" id="CHEBI:57692"/>
    </cofactor>
</comment>